<sequence>MEPIRHGPAGLPELTLGWQVLRWTYRNMRLPDGDNAGDPWVFTSEQARFVLWFYAVDETGRFVYRNACYRRMKGSGKDPLGAAIAAVELCGPARFSHFDSQGDPVGKPHSAPWIQVAAVSQFQTRNTMQLFASLFAPECVTEHGIDLGKEIIHSTRGGRIEAVATSPRAMEGNRPTFVLQNETHHWISTNGGHDMNDVIRRNLAKARGGSARALSITNAHNPGEDSVAEREWDTYQKMVAGKTRSSGFLYDSLEAPPGTDMSDPNSLRAGLLAARGDSTWLDVDGLMNEIWLPQTLPSQARRFYLNQIVAAEDALVTAQEWDLNQDETLLLLDGEEITLGFDGGKTDDATALVAVRVEDRAVFPLLIAEKPTGPEGEGWEVDREMVNGYVHSAFARYTVVGFFADLALWETYVDSWAADYGQRLKVKAAGRHAVALDMRGNLQRLTVGTERVVTGVRDGDLIHNGNTDLRRHVLNARRRPNQYGVSFGKEHRESSRKVDAFAALQLADMARAELLGKGRVERKTGIVVYS</sequence>
<keyword evidence="2" id="KW-1185">Reference proteome</keyword>
<proteinExistence type="predicted"/>
<evidence type="ECO:0000313" key="1">
    <source>
        <dbReference type="EMBL" id="RZS39140.1"/>
    </source>
</evidence>
<gene>
    <name evidence="1" type="ORF">EV193_104356</name>
</gene>
<dbReference type="AlphaFoldDB" id="A0A4Q7KSN5"/>
<protein>
    <submittedName>
        <fullName evidence="1">Phage terminase large subunit-like protein</fullName>
    </submittedName>
</protein>
<accession>A0A4Q7KSN5</accession>
<dbReference type="EMBL" id="SGWQ01000004">
    <property type="protein sequence ID" value="RZS39140.1"/>
    <property type="molecule type" value="Genomic_DNA"/>
</dbReference>
<name>A0A4Q7KSN5_9PSEU</name>
<evidence type="ECO:0000313" key="2">
    <source>
        <dbReference type="Proteomes" id="UP000294257"/>
    </source>
</evidence>
<organism evidence="1 2">
    <name type="scientific">Herbihabitans rhizosphaerae</name>
    <dbReference type="NCBI Taxonomy" id="1872711"/>
    <lineage>
        <taxon>Bacteria</taxon>
        <taxon>Bacillati</taxon>
        <taxon>Actinomycetota</taxon>
        <taxon>Actinomycetes</taxon>
        <taxon>Pseudonocardiales</taxon>
        <taxon>Pseudonocardiaceae</taxon>
        <taxon>Herbihabitans</taxon>
    </lineage>
</organism>
<comment type="caution">
    <text evidence="1">The sequence shown here is derived from an EMBL/GenBank/DDBJ whole genome shotgun (WGS) entry which is preliminary data.</text>
</comment>
<dbReference type="Proteomes" id="UP000294257">
    <property type="component" value="Unassembled WGS sequence"/>
</dbReference>
<reference evidence="1 2" key="1">
    <citation type="submission" date="2019-02" db="EMBL/GenBank/DDBJ databases">
        <title>Genomic Encyclopedia of Type Strains, Phase IV (KMG-IV): sequencing the most valuable type-strain genomes for metagenomic binning, comparative biology and taxonomic classification.</title>
        <authorList>
            <person name="Goeker M."/>
        </authorList>
    </citation>
    <scope>NUCLEOTIDE SEQUENCE [LARGE SCALE GENOMIC DNA]</scope>
    <source>
        <strain evidence="1 2">DSM 101727</strain>
    </source>
</reference>